<name>A0A841JKZ3_9SPHI</name>
<dbReference type="SUPFAM" id="SSF51905">
    <property type="entry name" value="FAD/NAD(P)-binding domain"/>
    <property type="match status" value="1"/>
</dbReference>
<dbReference type="PRINTS" id="PR00420">
    <property type="entry name" value="RNGMNOXGNASE"/>
</dbReference>
<dbReference type="GO" id="GO:0071949">
    <property type="term" value="F:FAD binding"/>
    <property type="evidence" value="ECO:0007669"/>
    <property type="project" value="InterPro"/>
</dbReference>
<comment type="caution">
    <text evidence="4">The sequence shown here is derived from an EMBL/GenBank/DDBJ whole genome shotgun (WGS) entry which is preliminary data.</text>
</comment>
<dbReference type="Proteomes" id="UP000548326">
    <property type="component" value="Unassembled WGS sequence"/>
</dbReference>
<gene>
    <name evidence="4" type="ORF">HDF22_005078</name>
</gene>
<dbReference type="PANTHER" id="PTHR13789">
    <property type="entry name" value="MONOOXYGENASE"/>
    <property type="match status" value="1"/>
</dbReference>
<dbReference type="PANTHER" id="PTHR13789:SF309">
    <property type="entry name" value="PUTATIVE (AFU_ORTHOLOGUE AFUA_6G14510)-RELATED"/>
    <property type="match status" value="1"/>
</dbReference>
<dbReference type="RefSeq" id="WP_183589585.1">
    <property type="nucleotide sequence ID" value="NZ_JACHCA010000018.1"/>
</dbReference>
<protein>
    <submittedName>
        <fullName evidence="4">2-polyprenyl-6-methoxyphenol hydroxylase-like FAD-dependent oxidoreductase</fullName>
    </submittedName>
</protein>
<feature type="domain" description="FAD-binding" evidence="3">
    <location>
        <begin position="7"/>
        <end position="351"/>
    </location>
</feature>
<accession>A0A841JKZ3</accession>
<reference evidence="4 5" key="1">
    <citation type="submission" date="2020-08" db="EMBL/GenBank/DDBJ databases">
        <title>Genomic Encyclopedia of Type Strains, Phase IV (KMG-V): Genome sequencing to study the core and pangenomes of soil and plant-associated prokaryotes.</title>
        <authorList>
            <person name="Whitman W."/>
        </authorList>
    </citation>
    <scope>NUCLEOTIDE SEQUENCE [LARGE SCALE GENOMIC DNA]</scope>
    <source>
        <strain evidence="4 5">MP601</strain>
    </source>
</reference>
<evidence type="ECO:0000313" key="4">
    <source>
        <dbReference type="EMBL" id="MBB6130932.1"/>
    </source>
</evidence>
<keyword evidence="2" id="KW-0503">Monooxygenase</keyword>
<dbReference type="InterPro" id="IPR050493">
    <property type="entry name" value="FAD-dep_Monooxygenase_BioMet"/>
</dbReference>
<dbReference type="InterPro" id="IPR002938">
    <property type="entry name" value="FAD-bd"/>
</dbReference>
<dbReference type="Pfam" id="PF01494">
    <property type="entry name" value="FAD_binding_3"/>
    <property type="match status" value="1"/>
</dbReference>
<sequence>METNHKPVIIIGAGYAGLSLALFLKKAGITSTVFEAYPNAKNIGGGIGLAPNGINVLQELGLSKQVINAGKIVDYNNFRNYKGKFLARIKLNAIKKFGQPFVMIPRAALQQILYQEVFEQGIEVNFQKRLKDINESAEGITAIFDDESSFEGALIIGANGIHSASRKIIFNDAFREEYTGFYGAGGFVQKSTIEQYLGQYDHDALNLSFGLSGFFGFNFQTTDELMWWCSVELAEQDAKQTLMKLSSGALKNKLAADYKDFYSPVPQLVANSDHIIKTVMYDMPSLPKWYQDKTILIGDAAHAVSPTSGLGASLALEDAMLLAKLLRKHTITEHSKAFFDFQSIRKPRTEKVRADANKHNTDKKVHSPASAWIRDTIMSLFLKLFGLGAVDWKYSYKIEWND</sequence>
<dbReference type="GO" id="GO:0004497">
    <property type="term" value="F:monooxygenase activity"/>
    <property type="evidence" value="ECO:0007669"/>
    <property type="project" value="UniProtKB-KW"/>
</dbReference>
<evidence type="ECO:0000256" key="1">
    <source>
        <dbReference type="ARBA" id="ARBA00023002"/>
    </source>
</evidence>
<dbReference type="AlphaFoldDB" id="A0A841JKZ3"/>
<proteinExistence type="predicted"/>
<evidence type="ECO:0000256" key="2">
    <source>
        <dbReference type="ARBA" id="ARBA00023033"/>
    </source>
</evidence>
<dbReference type="InterPro" id="IPR036188">
    <property type="entry name" value="FAD/NAD-bd_sf"/>
</dbReference>
<dbReference type="Gene3D" id="3.50.50.60">
    <property type="entry name" value="FAD/NAD(P)-binding domain"/>
    <property type="match status" value="1"/>
</dbReference>
<evidence type="ECO:0000259" key="3">
    <source>
        <dbReference type="Pfam" id="PF01494"/>
    </source>
</evidence>
<organism evidence="4 5">
    <name type="scientific">Mucilaginibacter lappiensis</name>
    <dbReference type="NCBI Taxonomy" id="354630"/>
    <lineage>
        <taxon>Bacteria</taxon>
        <taxon>Pseudomonadati</taxon>
        <taxon>Bacteroidota</taxon>
        <taxon>Sphingobacteriia</taxon>
        <taxon>Sphingobacteriales</taxon>
        <taxon>Sphingobacteriaceae</taxon>
        <taxon>Mucilaginibacter</taxon>
    </lineage>
</organism>
<dbReference type="EMBL" id="JACHCA010000018">
    <property type="protein sequence ID" value="MBB6130932.1"/>
    <property type="molecule type" value="Genomic_DNA"/>
</dbReference>
<keyword evidence="1" id="KW-0560">Oxidoreductase</keyword>
<evidence type="ECO:0000313" key="5">
    <source>
        <dbReference type="Proteomes" id="UP000548326"/>
    </source>
</evidence>